<dbReference type="GO" id="GO:0005737">
    <property type="term" value="C:cytoplasm"/>
    <property type="evidence" value="ECO:0007669"/>
    <property type="project" value="TreeGrafter"/>
</dbReference>
<evidence type="ECO:0000256" key="1">
    <source>
        <dbReference type="ARBA" id="ARBA00022574"/>
    </source>
</evidence>
<organism evidence="3 4">
    <name type="scientific">Acyrthosiphon pisum</name>
    <name type="common">Pea aphid</name>
    <dbReference type="NCBI Taxonomy" id="7029"/>
    <lineage>
        <taxon>Eukaryota</taxon>
        <taxon>Metazoa</taxon>
        <taxon>Ecdysozoa</taxon>
        <taxon>Arthropoda</taxon>
        <taxon>Hexapoda</taxon>
        <taxon>Insecta</taxon>
        <taxon>Pterygota</taxon>
        <taxon>Neoptera</taxon>
        <taxon>Paraneoptera</taxon>
        <taxon>Hemiptera</taxon>
        <taxon>Sternorrhyncha</taxon>
        <taxon>Aphidomorpha</taxon>
        <taxon>Aphidoidea</taxon>
        <taxon>Aphididae</taxon>
        <taxon>Macrosiphini</taxon>
        <taxon>Acyrthosiphon</taxon>
    </lineage>
</organism>
<dbReference type="InterPro" id="IPR045151">
    <property type="entry name" value="DCAF8"/>
</dbReference>
<dbReference type="OrthoDB" id="4869960at2759"/>
<dbReference type="RefSeq" id="XP_016657699.1">
    <property type="nucleotide sequence ID" value="XM_016802210.1"/>
</dbReference>
<dbReference type="InterPro" id="IPR036322">
    <property type="entry name" value="WD40_repeat_dom_sf"/>
</dbReference>
<dbReference type="EnsemblMetazoa" id="XM_016802210.1">
    <property type="protein sequence ID" value="XP_016657699.1"/>
    <property type="gene ID" value="LOC107882973"/>
</dbReference>
<dbReference type="SUPFAM" id="SSF50978">
    <property type="entry name" value="WD40 repeat-like"/>
    <property type="match status" value="1"/>
</dbReference>
<reference evidence="4" key="1">
    <citation type="submission" date="2010-06" db="EMBL/GenBank/DDBJ databases">
        <authorList>
            <person name="Jiang H."/>
            <person name="Abraham K."/>
            <person name="Ali S."/>
            <person name="Alsbrooks S.L."/>
            <person name="Anim B.N."/>
            <person name="Anosike U.S."/>
            <person name="Attaway T."/>
            <person name="Bandaranaike D.P."/>
            <person name="Battles P.K."/>
            <person name="Bell S.N."/>
            <person name="Bell A.V."/>
            <person name="Beltran B."/>
            <person name="Bickham C."/>
            <person name="Bustamante Y."/>
            <person name="Caleb T."/>
            <person name="Canada A."/>
            <person name="Cardenas V."/>
            <person name="Carter K."/>
            <person name="Chacko J."/>
            <person name="Chandrabose M.N."/>
            <person name="Chavez D."/>
            <person name="Chavez A."/>
            <person name="Chen L."/>
            <person name="Chu H.-S."/>
            <person name="Claassen K.J."/>
            <person name="Cockrell R."/>
            <person name="Collins M."/>
            <person name="Cooper J.A."/>
            <person name="Cree A."/>
            <person name="Curry S.M."/>
            <person name="Da Y."/>
            <person name="Dao M.D."/>
            <person name="Das B."/>
            <person name="Davila M.-L."/>
            <person name="Davy-Carroll L."/>
            <person name="Denson S."/>
            <person name="Dinh H."/>
            <person name="Ebong V.E."/>
            <person name="Edwards J.R."/>
            <person name="Egan A."/>
            <person name="El-Daye J."/>
            <person name="Escobedo L."/>
            <person name="Fernandez S."/>
            <person name="Fernando P.R."/>
            <person name="Flagg N."/>
            <person name="Forbes L.D."/>
            <person name="Fowler R.G."/>
            <person name="Fu Q."/>
            <person name="Gabisi R.A."/>
            <person name="Ganer J."/>
            <person name="Garbino Pronczuk A."/>
            <person name="Garcia R.M."/>
            <person name="Garner T."/>
            <person name="Garrett T.E."/>
            <person name="Gonzalez D.A."/>
            <person name="Hamid H."/>
            <person name="Hawkins E.S."/>
            <person name="Hirani K."/>
            <person name="Hogues M.E."/>
            <person name="Hollins B."/>
            <person name="Hsiao C.-H."/>
            <person name="Jabil R."/>
            <person name="James M.L."/>
            <person name="Jhangiani S.N."/>
            <person name="Johnson B."/>
            <person name="Johnson Q."/>
            <person name="Joshi V."/>
            <person name="Kalu J.B."/>
            <person name="Kam C."/>
            <person name="Kashfia A."/>
            <person name="Keebler J."/>
            <person name="Kisamo H."/>
            <person name="Kovar C.L."/>
            <person name="Lago L.A."/>
            <person name="Lai C.-Y."/>
            <person name="Laidlaw J."/>
            <person name="Lara F."/>
            <person name="Le T.-K."/>
            <person name="Lee S.L."/>
            <person name="Legall F.H."/>
            <person name="Lemon S.J."/>
            <person name="Lewis L.R."/>
            <person name="Li B."/>
            <person name="Liu Y."/>
            <person name="Liu Y.-S."/>
            <person name="Lopez J."/>
            <person name="Lozado R.J."/>
            <person name="Lu J."/>
            <person name="Madu R.C."/>
            <person name="Maheshwari M."/>
            <person name="Maheshwari R."/>
            <person name="Malloy K."/>
            <person name="Martinez E."/>
            <person name="Mathew T."/>
            <person name="Mercado I.C."/>
            <person name="Mercado C."/>
            <person name="Meyer B."/>
            <person name="Montgomery K."/>
            <person name="Morgan M.B."/>
            <person name="Munidasa M."/>
            <person name="Nazareth L.V."/>
            <person name="Nelson J."/>
            <person name="Ng B.M."/>
            <person name="Nguyen N.B."/>
            <person name="Nguyen P.Q."/>
            <person name="Nguyen T."/>
            <person name="Obregon M."/>
            <person name="Okwuonu G.O."/>
            <person name="Onwere C.G."/>
            <person name="Orozco G."/>
            <person name="Parra A."/>
            <person name="Patel S."/>
            <person name="Patil S."/>
            <person name="Perez A."/>
            <person name="Perez Y."/>
            <person name="Pham C."/>
            <person name="Primus E.L."/>
            <person name="Pu L.-L."/>
            <person name="Puazo M."/>
            <person name="Qin X."/>
            <person name="Quiroz J.B."/>
            <person name="Reese J."/>
            <person name="Richards S."/>
            <person name="Rives C.M."/>
            <person name="Robberts R."/>
            <person name="Ruiz S.J."/>
            <person name="Ruiz M.J."/>
            <person name="Santibanez J."/>
            <person name="Schneider B.W."/>
            <person name="Sisson I."/>
            <person name="Smith M."/>
            <person name="Sodergren E."/>
            <person name="Song X.-Z."/>
            <person name="Song B.B."/>
            <person name="Summersgill H."/>
            <person name="Thelus R."/>
            <person name="Thornton R.D."/>
            <person name="Trejos Z.Y."/>
            <person name="Usmani K."/>
            <person name="Vattathil S."/>
            <person name="Villasana D."/>
            <person name="Walker D.L."/>
            <person name="Wang S."/>
            <person name="Wang K."/>
            <person name="White C.S."/>
            <person name="Williams A.C."/>
            <person name="Williamson J."/>
            <person name="Wilson K."/>
            <person name="Woghiren I.O."/>
            <person name="Woodworth J.R."/>
            <person name="Worley K.C."/>
            <person name="Wright R.A."/>
            <person name="Wu W."/>
            <person name="Young L."/>
            <person name="Zhang L."/>
            <person name="Zhang J."/>
            <person name="Zhu Y."/>
            <person name="Muzny D.M."/>
            <person name="Weinstock G."/>
            <person name="Gibbs R.A."/>
        </authorList>
    </citation>
    <scope>NUCLEOTIDE SEQUENCE [LARGE SCALE GENOMIC DNA]</scope>
    <source>
        <strain evidence="4">LSR1</strain>
    </source>
</reference>
<dbReference type="GO" id="GO:0080008">
    <property type="term" value="C:Cul4-RING E3 ubiquitin ligase complex"/>
    <property type="evidence" value="ECO:0007669"/>
    <property type="project" value="TreeGrafter"/>
</dbReference>
<evidence type="ECO:0000313" key="3">
    <source>
        <dbReference type="EnsemblMetazoa" id="XP_016657699.1"/>
    </source>
</evidence>
<evidence type="ECO:0000313" key="4">
    <source>
        <dbReference type="Proteomes" id="UP000007819"/>
    </source>
</evidence>
<dbReference type="Proteomes" id="UP000007819">
    <property type="component" value="Chromosome X"/>
</dbReference>
<evidence type="ECO:0000256" key="2">
    <source>
        <dbReference type="ARBA" id="ARBA00022737"/>
    </source>
</evidence>
<sequence>MEAHFQLTNCLFELDMLKESNMYLDQLSSYKTSAAYKCRYSDLLNAQSYNRDRFNEKKLVETLDSTSNVLDVLHIEEAQRITFEKYFRNQAKDYQRRYYGHVNFFSDNKQANFFGSWVRSRFIFLWEKNTEKNLLTLKGDDCMVNCIQPHPLEFSWATSGPGNKVKIWSPLPDKENDPYLTGEFSRRAMFCQRYLINY</sequence>
<proteinExistence type="predicted"/>
<dbReference type="GeneID" id="107882973"/>
<accession>A0A8R2H480</accession>
<keyword evidence="2" id="KW-0677">Repeat</keyword>
<dbReference type="AlphaFoldDB" id="A0A8R2H480"/>
<keyword evidence="1" id="KW-0853">WD repeat</keyword>
<keyword evidence="4" id="KW-1185">Reference proteome</keyword>
<dbReference type="KEGG" id="api:107882973"/>
<dbReference type="PANTHER" id="PTHR15574">
    <property type="entry name" value="WD REPEAT DOMAIN-CONTAINING FAMILY"/>
    <property type="match status" value="1"/>
</dbReference>
<name>A0A8R2H480_ACYPI</name>
<protein>
    <submittedName>
        <fullName evidence="3">Uncharacterized protein</fullName>
    </submittedName>
</protein>
<reference evidence="3" key="2">
    <citation type="submission" date="2022-06" db="UniProtKB">
        <authorList>
            <consortium name="EnsemblMetazoa"/>
        </authorList>
    </citation>
    <scope>IDENTIFICATION</scope>
</reference>